<dbReference type="Gene3D" id="1.10.150.130">
    <property type="match status" value="1"/>
</dbReference>
<accession>A0ABN8N100</accession>
<comment type="caution">
    <text evidence="4">The sequence shown here is derived from an EMBL/GenBank/DDBJ whole genome shotgun (WGS) entry which is preliminary data.</text>
</comment>
<dbReference type="Gene3D" id="1.10.443.10">
    <property type="entry name" value="Intergrase catalytic core"/>
    <property type="match status" value="1"/>
</dbReference>
<dbReference type="InterPro" id="IPR011010">
    <property type="entry name" value="DNA_brk_join_enz"/>
</dbReference>
<dbReference type="SUPFAM" id="SSF56349">
    <property type="entry name" value="DNA breaking-rejoining enzymes"/>
    <property type="match status" value="1"/>
</dbReference>
<evidence type="ECO:0000313" key="5">
    <source>
        <dbReference type="Proteomes" id="UP001159405"/>
    </source>
</evidence>
<evidence type="ECO:0000259" key="3">
    <source>
        <dbReference type="PROSITE" id="PS51898"/>
    </source>
</evidence>
<dbReference type="Pfam" id="PF00589">
    <property type="entry name" value="Phage_integrase"/>
    <property type="match status" value="1"/>
</dbReference>
<sequence length="394" mass="44207">MTRNIFAVINSDMNWNSMVSFTPGCVDELNFWKVNLVYINGVPLWPIKRKPSRTVYSDASISACGSFITLDGKVFHQNWSDFERSQSSTFRELLAVLLSLQAFIDSLRAQTVVWYPDNQNVARIPIHCALFLQYLLDSTKSVSTINCAFYAFKWLHDLAGVGSPTSHPTVVAVKEGAIRLSSCPVKHRKEPLEAEHLRQLMERTDLNDLLQLRNLVMFVLAFSGFLRFSELSLIRAKDIKFSNGFISVFIEKSKADQLREGQSVVIAESGSSLCPVTLLKLYMNSSHLSLDSDEYIFRPISASNSCKRLVSVNKPISYSTYRQSFKKSFRDIVPDITNFSAHSARSGGATSAANSGIPERNFQRHGRWASVSAENTYIKDSLASRLDVSKSLSL</sequence>
<organism evidence="4 5">
    <name type="scientific">Porites lobata</name>
    <dbReference type="NCBI Taxonomy" id="104759"/>
    <lineage>
        <taxon>Eukaryota</taxon>
        <taxon>Metazoa</taxon>
        <taxon>Cnidaria</taxon>
        <taxon>Anthozoa</taxon>
        <taxon>Hexacorallia</taxon>
        <taxon>Scleractinia</taxon>
        <taxon>Fungiina</taxon>
        <taxon>Poritidae</taxon>
        <taxon>Porites</taxon>
    </lineage>
</organism>
<dbReference type="InterPro" id="IPR010998">
    <property type="entry name" value="Integrase_recombinase_N"/>
</dbReference>
<proteinExistence type="predicted"/>
<keyword evidence="1" id="KW-0238">DNA-binding</keyword>
<evidence type="ECO:0000313" key="4">
    <source>
        <dbReference type="EMBL" id="CAH3040724.1"/>
    </source>
</evidence>
<protein>
    <recommendedName>
        <fullName evidence="3">Tyr recombinase domain-containing protein</fullName>
    </recommendedName>
</protein>
<evidence type="ECO:0000256" key="1">
    <source>
        <dbReference type="ARBA" id="ARBA00023125"/>
    </source>
</evidence>
<dbReference type="InterPro" id="IPR013762">
    <property type="entry name" value="Integrase-like_cat_sf"/>
</dbReference>
<gene>
    <name evidence="4" type="ORF">PLOB_00045377</name>
</gene>
<dbReference type="Proteomes" id="UP001159405">
    <property type="component" value="Unassembled WGS sequence"/>
</dbReference>
<evidence type="ECO:0000256" key="2">
    <source>
        <dbReference type="ARBA" id="ARBA00023172"/>
    </source>
</evidence>
<dbReference type="PROSITE" id="PS51898">
    <property type="entry name" value="TYR_RECOMBINASE"/>
    <property type="match status" value="1"/>
</dbReference>
<keyword evidence="5" id="KW-1185">Reference proteome</keyword>
<dbReference type="InterPro" id="IPR002104">
    <property type="entry name" value="Integrase_catalytic"/>
</dbReference>
<reference evidence="4 5" key="1">
    <citation type="submission" date="2022-05" db="EMBL/GenBank/DDBJ databases">
        <authorList>
            <consortium name="Genoscope - CEA"/>
            <person name="William W."/>
        </authorList>
    </citation>
    <scope>NUCLEOTIDE SEQUENCE [LARGE SCALE GENOMIC DNA]</scope>
</reference>
<name>A0ABN8N100_9CNID</name>
<feature type="domain" description="Tyr recombinase" evidence="3">
    <location>
        <begin position="187"/>
        <end position="390"/>
    </location>
</feature>
<dbReference type="SUPFAM" id="SSF47823">
    <property type="entry name" value="lambda integrase-like, N-terminal domain"/>
    <property type="match status" value="1"/>
</dbReference>
<keyword evidence="2" id="KW-0233">DNA recombination</keyword>
<dbReference type="PANTHER" id="PTHR34605">
    <property type="entry name" value="PHAGE_INTEGRASE DOMAIN-CONTAINING PROTEIN"/>
    <property type="match status" value="1"/>
</dbReference>
<dbReference type="InterPro" id="IPR052925">
    <property type="entry name" value="Phage_Integrase-like_Recomb"/>
</dbReference>
<dbReference type="EMBL" id="CALNXK010000008">
    <property type="protein sequence ID" value="CAH3040724.1"/>
    <property type="molecule type" value="Genomic_DNA"/>
</dbReference>
<dbReference type="PANTHER" id="PTHR34605:SF6">
    <property type="entry name" value="TYR RECOMBINASE DOMAIN-CONTAINING PROTEIN"/>
    <property type="match status" value="1"/>
</dbReference>